<dbReference type="PANTHER" id="PTHR14879">
    <property type="entry name" value="CASPASE REGULATOR, RING FINGER DOMAIN-CONTAINING"/>
    <property type="match status" value="1"/>
</dbReference>
<dbReference type="Pfam" id="PF22968">
    <property type="entry name" value="RNF34L-like_3rd"/>
    <property type="match status" value="1"/>
</dbReference>
<evidence type="ECO:0000259" key="6">
    <source>
        <dbReference type="PROSITE" id="PS50089"/>
    </source>
</evidence>
<dbReference type="OrthoDB" id="3045089at2759"/>
<dbReference type="Proteomes" id="UP000085678">
    <property type="component" value="Unplaced"/>
</dbReference>
<dbReference type="InterPro" id="IPR013083">
    <property type="entry name" value="Znf_RING/FYVE/PHD"/>
</dbReference>
<dbReference type="InterPro" id="IPR057299">
    <property type="entry name" value="RNF34_RFFL_SAP"/>
</dbReference>
<reference evidence="8 9" key="1">
    <citation type="submission" date="2025-04" db="UniProtKB">
        <authorList>
            <consortium name="RefSeq"/>
        </authorList>
    </citation>
    <scope>IDENTIFICATION</scope>
    <source>
        <tissue evidence="8 9">Gonads</tissue>
    </source>
</reference>
<evidence type="ECO:0000256" key="1">
    <source>
        <dbReference type="ARBA" id="ARBA00004202"/>
    </source>
</evidence>
<sequence length="379" mass="43870">MGAGAVRGAQGQPQSQGQNKVDSSSQLAIMSCEKCGAVFGLLKRKRICLDCGNYHCSACLTRVTFNKRRCQLCQMFASKQFDRQTLMDLRLKDLKVYLNKHVIQYQRCTEKNDLVELILRHSGNQSYLEEQEEHRRHLEVLKEHRLQNEVQDDRESVPSSDESSSERIEHSDTHSTVPPPEPTPAQPTHSEQSPPTQLNHQESDEERNERLRRRQEQERRNLEERIGNDWFMDSDEEPDPRAPRVRMRLSAIDDIEQIDTLSPRQLKELLAANFVDYKGCVEKWELVDKAKRLWQSHKENQKKAEEIHNLAEKQGNKPSATRMESNPEDSLCKICMDHTVDCVLLECGHSVTCTNCGKRMSECPICRQYVVRAVRIFKS</sequence>
<proteinExistence type="predicted"/>
<feature type="compositionally biased region" description="Basic and acidic residues" evidence="5">
    <location>
        <begin position="164"/>
        <end position="173"/>
    </location>
</feature>
<evidence type="ECO:0000256" key="3">
    <source>
        <dbReference type="ARBA" id="ARBA00022833"/>
    </source>
</evidence>
<keyword evidence="2 4" id="KW-0863">Zinc-finger</keyword>
<dbReference type="Pfam" id="PF23632">
    <property type="entry name" value="SAP_RNF34_RFFL"/>
    <property type="match status" value="1"/>
</dbReference>
<feature type="compositionally biased region" description="Polar residues" evidence="5">
    <location>
        <begin position="189"/>
        <end position="200"/>
    </location>
</feature>
<dbReference type="SUPFAM" id="SSF57850">
    <property type="entry name" value="RING/U-box"/>
    <property type="match status" value="1"/>
</dbReference>
<evidence type="ECO:0000256" key="4">
    <source>
        <dbReference type="PROSITE-ProRule" id="PRU00175"/>
    </source>
</evidence>
<dbReference type="PANTHER" id="PTHR14879:SF15">
    <property type="entry name" value="E3 UBIQUITIN-PROTEIN LIGASE RIFIFYLIN-LIKE PROTEIN"/>
    <property type="match status" value="1"/>
</dbReference>
<accession>A0A1S3IFA4</accession>
<comment type="subcellular location">
    <subcellularLocation>
        <location evidence="1">Cell membrane</location>
        <topology evidence="1">Peripheral membrane protein</topology>
    </subcellularLocation>
</comment>
<feature type="region of interest" description="Disordered" evidence="5">
    <location>
        <begin position="1"/>
        <end position="20"/>
    </location>
</feature>
<dbReference type="GO" id="GO:1902042">
    <property type="term" value="P:negative regulation of extrinsic apoptotic signaling pathway via death domain receptors"/>
    <property type="evidence" value="ECO:0007669"/>
    <property type="project" value="TreeGrafter"/>
</dbReference>
<name>A0A1S3IFA4_LINAN</name>
<evidence type="ECO:0000313" key="8">
    <source>
        <dbReference type="RefSeq" id="XP_013396912.1"/>
    </source>
</evidence>
<dbReference type="GO" id="GO:0061630">
    <property type="term" value="F:ubiquitin protein ligase activity"/>
    <property type="evidence" value="ECO:0007669"/>
    <property type="project" value="TreeGrafter"/>
</dbReference>
<feature type="compositionally biased region" description="Basic and acidic residues" evidence="5">
    <location>
        <begin position="142"/>
        <end position="156"/>
    </location>
</feature>
<dbReference type="SUPFAM" id="SSF68906">
    <property type="entry name" value="SAP domain"/>
    <property type="match status" value="1"/>
</dbReference>
<organism evidence="7 8">
    <name type="scientific">Lingula anatina</name>
    <name type="common">Brachiopod</name>
    <name type="synonym">Lingula unguis</name>
    <dbReference type="NCBI Taxonomy" id="7574"/>
    <lineage>
        <taxon>Eukaryota</taxon>
        <taxon>Metazoa</taxon>
        <taxon>Spiralia</taxon>
        <taxon>Lophotrochozoa</taxon>
        <taxon>Brachiopoda</taxon>
        <taxon>Linguliformea</taxon>
        <taxon>Lingulata</taxon>
        <taxon>Lingulida</taxon>
        <taxon>Linguloidea</taxon>
        <taxon>Lingulidae</taxon>
        <taxon>Lingula</taxon>
    </lineage>
</organism>
<feature type="domain" description="RING-type" evidence="6">
    <location>
        <begin position="332"/>
        <end position="367"/>
    </location>
</feature>
<evidence type="ECO:0000313" key="9">
    <source>
        <dbReference type="RefSeq" id="XP_013396913.1"/>
    </source>
</evidence>
<protein>
    <submittedName>
        <fullName evidence="8 9">E3 ubiquitin-protein ligase rififylin</fullName>
    </submittedName>
</protein>
<feature type="compositionally biased region" description="Polar residues" evidence="5">
    <location>
        <begin position="11"/>
        <end position="20"/>
    </location>
</feature>
<dbReference type="GO" id="GO:0043161">
    <property type="term" value="P:proteasome-mediated ubiquitin-dependent protein catabolic process"/>
    <property type="evidence" value="ECO:0007669"/>
    <property type="project" value="TreeGrafter"/>
</dbReference>
<dbReference type="SUPFAM" id="SSF57903">
    <property type="entry name" value="FYVE/PHD zinc finger"/>
    <property type="match status" value="1"/>
</dbReference>
<dbReference type="InterPro" id="IPR055111">
    <property type="entry name" value="RNF34_RFFL_HeH"/>
</dbReference>
<dbReference type="SMART" id="SM00184">
    <property type="entry name" value="RING"/>
    <property type="match status" value="2"/>
</dbReference>
<evidence type="ECO:0000313" key="7">
    <source>
        <dbReference type="Proteomes" id="UP000085678"/>
    </source>
</evidence>
<keyword evidence="2 4" id="KW-0479">Metal-binding</keyword>
<dbReference type="InterPro" id="IPR051728">
    <property type="entry name" value="RING-FYVE_E3_ubiquitin-ligase"/>
</dbReference>
<dbReference type="Gene3D" id="3.30.40.10">
    <property type="entry name" value="Zinc/RING finger domain, C3HC4 (zinc finger)"/>
    <property type="match status" value="1"/>
</dbReference>
<dbReference type="GO" id="GO:0070936">
    <property type="term" value="P:protein K48-linked ubiquitination"/>
    <property type="evidence" value="ECO:0007669"/>
    <property type="project" value="TreeGrafter"/>
</dbReference>
<dbReference type="GO" id="GO:0005737">
    <property type="term" value="C:cytoplasm"/>
    <property type="evidence" value="ECO:0007669"/>
    <property type="project" value="TreeGrafter"/>
</dbReference>
<dbReference type="GO" id="GO:0008270">
    <property type="term" value="F:zinc ion binding"/>
    <property type="evidence" value="ECO:0007669"/>
    <property type="project" value="UniProtKB-KW"/>
</dbReference>
<dbReference type="FunFam" id="3.30.40.10:FF:000110">
    <property type="entry name" value="E3 ubiquitin-protein ligase RNF34 isoform X1"/>
    <property type="match status" value="1"/>
</dbReference>
<feature type="region of interest" description="Disordered" evidence="5">
    <location>
        <begin position="142"/>
        <end position="220"/>
    </location>
</feature>
<dbReference type="GeneID" id="106163780"/>
<keyword evidence="3" id="KW-0862">Zinc</keyword>
<dbReference type="Gene3D" id="1.10.720.140">
    <property type="match status" value="1"/>
</dbReference>
<dbReference type="RefSeq" id="XP_013396913.1">
    <property type="nucleotide sequence ID" value="XM_013541459.2"/>
</dbReference>
<dbReference type="InterPro" id="IPR036361">
    <property type="entry name" value="SAP_dom_sf"/>
</dbReference>
<dbReference type="Pfam" id="PF13920">
    <property type="entry name" value="zf-C3HC4_3"/>
    <property type="match status" value="1"/>
</dbReference>
<dbReference type="InterPro" id="IPR011011">
    <property type="entry name" value="Znf_FYVE_PHD"/>
</dbReference>
<keyword evidence="7" id="KW-1185">Reference proteome</keyword>
<evidence type="ECO:0000256" key="2">
    <source>
        <dbReference type="ARBA" id="ARBA00022771"/>
    </source>
</evidence>
<evidence type="ECO:0000256" key="5">
    <source>
        <dbReference type="SAM" id="MobiDB-lite"/>
    </source>
</evidence>
<gene>
    <name evidence="8 9" type="primary">LOC106163780</name>
</gene>
<dbReference type="AlphaFoldDB" id="A0A1S3IFA4"/>
<dbReference type="PROSITE" id="PS50089">
    <property type="entry name" value="ZF_RING_2"/>
    <property type="match status" value="1"/>
</dbReference>
<dbReference type="InterPro" id="IPR001841">
    <property type="entry name" value="Znf_RING"/>
</dbReference>
<dbReference type="KEGG" id="lak:106163780"/>
<dbReference type="RefSeq" id="XP_013396912.1">
    <property type="nucleotide sequence ID" value="XM_013541458.2"/>
</dbReference>
<dbReference type="CDD" id="cd16500">
    <property type="entry name" value="RING-HC_CARP"/>
    <property type="match status" value="1"/>
</dbReference>
<dbReference type="CDD" id="cd15750">
    <property type="entry name" value="FYVE_CARP"/>
    <property type="match status" value="1"/>
</dbReference>
<dbReference type="GO" id="GO:0005886">
    <property type="term" value="C:plasma membrane"/>
    <property type="evidence" value="ECO:0007669"/>
    <property type="project" value="UniProtKB-SubCell"/>
</dbReference>
<dbReference type="OMA" id="FTRARRC"/>